<proteinExistence type="predicted"/>
<dbReference type="Proteomes" id="UP000814128">
    <property type="component" value="Unassembled WGS sequence"/>
</dbReference>
<organism evidence="1 2">
    <name type="scientific">Vararia minispora EC-137</name>
    <dbReference type="NCBI Taxonomy" id="1314806"/>
    <lineage>
        <taxon>Eukaryota</taxon>
        <taxon>Fungi</taxon>
        <taxon>Dikarya</taxon>
        <taxon>Basidiomycota</taxon>
        <taxon>Agaricomycotina</taxon>
        <taxon>Agaricomycetes</taxon>
        <taxon>Russulales</taxon>
        <taxon>Lachnocladiaceae</taxon>
        <taxon>Vararia</taxon>
    </lineage>
</organism>
<gene>
    <name evidence="1" type="ORF">K488DRAFT_84365</name>
</gene>
<protein>
    <submittedName>
        <fullName evidence="1">Uncharacterized protein</fullName>
    </submittedName>
</protein>
<comment type="caution">
    <text evidence="1">The sequence shown here is derived from an EMBL/GenBank/DDBJ whole genome shotgun (WGS) entry which is preliminary data.</text>
</comment>
<evidence type="ECO:0000313" key="2">
    <source>
        <dbReference type="Proteomes" id="UP000814128"/>
    </source>
</evidence>
<accession>A0ACB8QQ85</accession>
<keyword evidence="2" id="KW-1185">Reference proteome</keyword>
<reference evidence="1" key="2">
    <citation type="journal article" date="2022" name="New Phytol.">
        <title>Evolutionary transition to the ectomycorrhizal habit in the genomes of a hyperdiverse lineage of mushroom-forming fungi.</title>
        <authorList>
            <person name="Looney B."/>
            <person name="Miyauchi S."/>
            <person name="Morin E."/>
            <person name="Drula E."/>
            <person name="Courty P.E."/>
            <person name="Kohler A."/>
            <person name="Kuo A."/>
            <person name="LaButti K."/>
            <person name="Pangilinan J."/>
            <person name="Lipzen A."/>
            <person name="Riley R."/>
            <person name="Andreopoulos W."/>
            <person name="He G."/>
            <person name="Johnson J."/>
            <person name="Nolan M."/>
            <person name="Tritt A."/>
            <person name="Barry K.W."/>
            <person name="Grigoriev I.V."/>
            <person name="Nagy L.G."/>
            <person name="Hibbett D."/>
            <person name="Henrissat B."/>
            <person name="Matheny P.B."/>
            <person name="Labbe J."/>
            <person name="Martin F.M."/>
        </authorList>
    </citation>
    <scope>NUCLEOTIDE SEQUENCE</scope>
    <source>
        <strain evidence="1">EC-137</strain>
    </source>
</reference>
<evidence type="ECO:0000313" key="1">
    <source>
        <dbReference type="EMBL" id="KAI0034031.1"/>
    </source>
</evidence>
<name>A0ACB8QQ85_9AGAM</name>
<sequence>MAVKHDPAPATPAIPAVPPIPPSALASRDARTAPAVGAPLTLIPSRPSTPLRLKSIIKHSASYAGRDTMLSRSSSTSTADDNATDVSSTQELHTVRSSSSLPTRPPSPCPNVKFAPLPSIEPRRRKSNVKLGVAARSRMIQARRNGGKMPPDWADADEAPVQRPPPPPGGEDPFEVFGRFVVGKTRSLWRKMSSPQLQPTPVVVGETVDETAVAADHKVADLGAIDVVAPHIKHRFVRADEASPPSTVSCPPTENEGGVWEDEVGEQYQLRMKRANSRSSTKEEKHSKRQSFSGKVALQSTKVQHD</sequence>
<reference evidence="1" key="1">
    <citation type="submission" date="2021-02" db="EMBL/GenBank/DDBJ databases">
        <authorList>
            <consortium name="DOE Joint Genome Institute"/>
            <person name="Ahrendt S."/>
            <person name="Looney B.P."/>
            <person name="Miyauchi S."/>
            <person name="Morin E."/>
            <person name="Drula E."/>
            <person name="Courty P.E."/>
            <person name="Chicoki N."/>
            <person name="Fauchery L."/>
            <person name="Kohler A."/>
            <person name="Kuo A."/>
            <person name="Labutti K."/>
            <person name="Pangilinan J."/>
            <person name="Lipzen A."/>
            <person name="Riley R."/>
            <person name="Andreopoulos W."/>
            <person name="He G."/>
            <person name="Johnson J."/>
            <person name="Barry K.W."/>
            <person name="Grigoriev I.V."/>
            <person name="Nagy L."/>
            <person name="Hibbett D."/>
            <person name="Henrissat B."/>
            <person name="Matheny P.B."/>
            <person name="Labbe J."/>
            <person name="Martin F."/>
        </authorList>
    </citation>
    <scope>NUCLEOTIDE SEQUENCE</scope>
    <source>
        <strain evidence="1">EC-137</strain>
    </source>
</reference>
<dbReference type="EMBL" id="MU273507">
    <property type="protein sequence ID" value="KAI0034031.1"/>
    <property type="molecule type" value="Genomic_DNA"/>
</dbReference>